<dbReference type="AlphaFoldDB" id="A0A6M3IE39"/>
<organism evidence="1">
    <name type="scientific">viral metagenome</name>
    <dbReference type="NCBI Taxonomy" id="1070528"/>
    <lineage>
        <taxon>unclassified sequences</taxon>
        <taxon>metagenomes</taxon>
        <taxon>organismal metagenomes</taxon>
    </lineage>
</organism>
<gene>
    <name evidence="1" type="ORF">MM415B02016_0011</name>
</gene>
<dbReference type="EMBL" id="MT141171">
    <property type="protein sequence ID" value="QJA55663.1"/>
    <property type="molecule type" value="Genomic_DNA"/>
</dbReference>
<evidence type="ECO:0008006" key="2">
    <source>
        <dbReference type="Google" id="ProtNLM"/>
    </source>
</evidence>
<sequence>MNERELIGNSDAKVWAEEFVKIVKKKPSITTDEGTMIGWFANAIMTGYDEGFFSTNKKHHETQIDKEKARETIDKFDFTSDTEKERELIKLKLKKELGL</sequence>
<accession>A0A6M3IE39</accession>
<name>A0A6M3IE39_9ZZZZ</name>
<evidence type="ECO:0000313" key="1">
    <source>
        <dbReference type="EMBL" id="QJA55663.1"/>
    </source>
</evidence>
<reference evidence="1" key="1">
    <citation type="submission" date="2020-03" db="EMBL/GenBank/DDBJ databases">
        <title>The deep terrestrial virosphere.</title>
        <authorList>
            <person name="Holmfeldt K."/>
            <person name="Nilsson E."/>
            <person name="Simone D."/>
            <person name="Lopez-Fernandez M."/>
            <person name="Wu X."/>
            <person name="de Brujin I."/>
            <person name="Lundin D."/>
            <person name="Andersson A."/>
            <person name="Bertilsson S."/>
            <person name="Dopson M."/>
        </authorList>
    </citation>
    <scope>NUCLEOTIDE SEQUENCE</scope>
    <source>
        <strain evidence="1">MM415B02016</strain>
    </source>
</reference>
<protein>
    <recommendedName>
        <fullName evidence="2">Phage protein</fullName>
    </recommendedName>
</protein>
<proteinExistence type="predicted"/>